<dbReference type="RefSeq" id="WP_344233403.1">
    <property type="nucleotide sequence ID" value="NZ_BAAAPH010000006.1"/>
</dbReference>
<dbReference type="PANTHER" id="PTHR43046">
    <property type="entry name" value="GDP-MANNOSE MANNOSYL HYDROLASE"/>
    <property type="match status" value="1"/>
</dbReference>
<gene>
    <name evidence="4" type="ORF">GCM10009804_22960</name>
</gene>
<dbReference type="InterPro" id="IPR000086">
    <property type="entry name" value="NUDIX_hydrolase_dom"/>
</dbReference>
<comment type="caution">
    <text evidence="4">The sequence shown here is derived from an EMBL/GenBank/DDBJ whole genome shotgun (WGS) entry which is preliminary data.</text>
</comment>
<proteinExistence type="predicted"/>
<dbReference type="InterPro" id="IPR015797">
    <property type="entry name" value="NUDIX_hydrolase-like_dom_sf"/>
</dbReference>
<evidence type="ECO:0000259" key="3">
    <source>
        <dbReference type="PROSITE" id="PS51462"/>
    </source>
</evidence>
<dbReference type="InterPro" id="IPR020084">
    <property type="entry name" value="NUDIX_hydrolase_CS"/>
</dbReference>
<name>A0ABP4NSU8_9ACTN</name>
<dbReference type="Proteomes" id="UP001501705">
    <property type="component" value="Unassembled WGS sequence"/>
</dbReference>
<protein>
    <recommendedName>
        <fullName evidence="3">Nudix hydrolase domain-containing protein</fullName>
    </recommendedName>
</protein>
<organism evidence="4 5">
    <name type="scientific">Kribbella hippodromi</name>
    <dbReference type="NCBI Taxonomy" id="434347"/>
    <lineage>
        <taxon>Bacteria</taxon>
        <taxon>Bacillati</taxon>
        <taxon>Actinomycetota</taxon>
        <taxon>Actinomycetes</taxon>
        <taxon>Propionibacteriales</taxon>
        <taxon>Kribbellaceae</taxon>
        <taxon>Kribbella</taxon>
    </lineage>
</organism>
<dbReference type="PROSITE" id="PS00893">
    <property type="entry name" value="NUDIX_BOX"/>
    <property type="match status" value="1"/>
</dbReference>
<comment type="cofactor">
    <cofactor evidence="1">
        <name>Mg(2+)</name>
        <dbReference type="ChEBI" id="CHEBI:18420"/>
    </cofactor>
</comment>
<dbReference type="PANTHER" id="PTHR43046:SF14">
    <property type="entry name" value="MUTT_NUDIX FAMILY PROTEIN"/>
    <property type="match status" value="1"/>
</dbReference>
<evidence type="ECO:0000313" key="4">
    <source>
        <dbReference type="EMBL" id="GAA1565686.1"/>
    </source>
</evidence>
<evidence type="ECO:0000256" key="1">
    <source>
        <dbReference type="ARBA" id="ARBA00001946"/>
    </source>
</evidence>
<dbReference type="Gene3D" id="3.90.79.10">
    <property type="entry name" value="Nucleoside Triphosphate Pyrophosphohydrolase"/>
    <property type="match status" value="1"/>
</dbReference>
<evidence type="ECO:0000313" key="5">
    <source>
        <dbReference type="Proteomes" id="UP001501705"/>
    </source>
</evidence>
<dbReference type="EMBL" id="BAAAPH010000006">
    <property type="protein sequence ID" value="GAA1565686.1"/>
    <property type="molecule type" value="Genomic_DNA"/>
</dbReference>
<evidence type="ECO:0000256" key="2">
    <source>
        <dbReference type="ARBA" id="ARBA00022801"/>
    </source>
</evidence>
<reference evidence="5" key="1">
    <citation type="journal article" date="2019" name="Int. J. Syst. Evol. Microbiol.">
        <title>The Global Catalogue of Microorganisms (GCM) 10K type strain sequencing project: providing services to taxonomists for standard genome sequencing and annotation.</title>
        <authorList>
            <consortium name="The Broad Institute Genomics Platform"/>
            <consortium name="The Broad Institute Genome Sequencing Center for Infectious Disease"/>
            <person name="Wu L."/>
            <person name="Ma J."/>
        </authorList>
    </citation>
    <scope>NUCLEOTIDE SEQUENCE [LARGE SCALE GENOMIC DNA]</scope>
    <source>
        <strain evidence="5">JCM 15572</strain>
    </source>
</reference>
<dbReference type="PROSITE" id="PS51462">
    <property type="entry name" value="NUDIX"/>
    <property type="match status" value="1"/>
</dbReference>
<feature type="domain" description="Nudix hydrolase" evidence="3">
    <location>
        <begin position="2"/>
        <end position="153"/>
    </location>
</feature>
<accession>A0ABP4NSU8</accession>
<keyword evidence="2" id="KW-0378">Hydrolase</keyword>
<sequence length="159" mass="17369">MVKIPRAAAVVVQAGKVLVIKRYLRKADSSDCVMCEYASVSGPRCGGHAYAVLPGGHVEAGESASVAALRELWEETTLTANVDELLWTGTHNGRPAYYFRVRDVEGTPRLSGAEAEEHCPTNSFELRWAEASELVEFGFYPAELVGRLRELLEVSDQVG</sequence>
<dbReference type="SUPFAM" id="SSF55811">
    <property type="entry name" value="Nudix"/>
    <property type="match status" value="1"/>
</dbReference>
<dbReference type="Pfam" id="PF00293">
    <property type="entry name" value="NUDIX"/>
    <property type="match status" value="1"/>
</dbReference>
<keyword evidence="5" id="KW-1185">Reference proteome</keyword>